<dbReference type="RefSeq" id="WP_387715020.1">
    <property type="nucleotide sequence ID" value="NZ_JBIAPI010000001.1"/>
</dbReference>
<comment type="caution">
    <text evidence="1">The sequence shown here is derived from an EMBL/GenBank/DDBJ whole genome shotgun (WGS) entry which is preliminary data.</text>
</comment>
<proteinExistence type="predicted"/>
<protein>
    <recommendedName>
        <fullName evidence="3">Transcriptional regulator</fullName>
    </recommendedName>
</protein>
<evidence type="ECO:0000313" key="2">
    <source>
        <dbReference type="Proteomes" id="UP001601948"/>
    </source>
</evidence>
<accession>A0ABW6QNC0</accession>
<dbReference type="Gene3D" id="1.20.910.10">
    <property type="entry name" value="Heme oxygenase-like"/>
    <property type="match status" value="1"/>
</dbReference>
<reference evidence="1 2" key="1">
    <citation type="submission" date="2024-10" db="EMBL/GenBank/DDBJ databases">
        <title>The Natural Products Discovery Center: Release of the First 8490 Sequenced Strains for Exploring Actinobacteria Biosynthetic Diversity.</title>
        <authorList>
            <person name="Kalkreuter E."/>
            <person name="Kautsar S.A."/>
            <person name="Yang D."/>
            <person name="Bader C.D."/>
            <person name="Teijaro C.N."/>
            <person name="Fluegel L."/>
            <person name="Davis C.M."/>
            <person name="Simpson J.R."/>
            <person name="Lauterbach L."/>
            <person name="Steele A.D."/>
            <person name="Gui C."/>
            <person name="Meng S."/>
            <person name="Li G."/>
            <person name="Viehrig K."/>
            <person name="Ye F."/>
            <person name="Su P."/>
            <person name="Kiefer A.F."/>
            <person name="Nichols A."/>
            <person name="Cepeda A.J."/>
            <person name="Yan W."/>
            <person name="Fan B."/>
            <person name="Jiang Y."/>
            <person name="Adhikari A."/>
            <person name="Zheng C.-J."/>
            <person name="Schuster L."/>
            <person name="Cowan T.M."/>
            <person name="Smanski M.J."/>
            <person name="Chevrette M.G."/>
            <person name="De Carvalho L.P.S."/>
            <person name="Shen B."/>
        </authorList>
    </citation>
    <scope>NUCLEOTIDE SEQUENCE [LARGE SCALE GENOMIC DNA]</scope>
    <source>
        <strain evidence="1 2">NPDC003040</strain>
    </source>
</reference>
<evidence type="ECO:0008006" key="3">
    <source>
        <dbReference type="Google" id="ProtNLM"/>
    </source>
</evidence>
<gene>
    <name evidence="1" type="ORF">ACFYV7_07940</name>
</gene>
<dbReference type="InterPro" id="IPR016084">
    <property type="entry name" value="Haem_Oase-like_multi-hlx"/>
</dbReference>
<sequence>MTDGARKLLAMIQAELAPRDADNRLIPLITTAKAARAVFAAIATEEWRITSSDWRSFHALAARADHPHARTFFGMLAPGEQQAQEMLHALVVAAGRDPGTDLPRAGCQAYPAYVAWLALNGEPAAVAAGIFANLATFGRYCRDVAAGMREHYGFEDAACAFFDHFAADAPEVEQQALRAIQAGIDSARLNTDEAHLYARLFQSYELMFWNTLADEFAEEQDQGELV</sequence>
<dbReference type="SUPFAM" id="SSF48613">
    <property type="entry name" value="Heme oxygenase-like"/>
    <property type="match status" value="1"/>
</dbReference>
<dbReference type="Proteomes" id="UP001601948">
    <property type="component" value="Unassembled WGS sequence"/>
</dbReference>
<organism evidence="1 2">
    <name type="scientific">Nocardia suismassiliense</name>
    <dbReference type="NCBI Taxonomy" id="2077092"/>
    <lineage>
        <taxon>Bacteria</taxon>
        <taxon>Bacillati</taxon>
        <taxon>Actinomycetota</taxon>
        <taxon>Actinomycetes</taxon>
        <taxon>Mycobacteriales</taxon>
        <taxon>Nocardiaceae</taxon>
        <taxon>Nocardia</taxon>
    </lineage>
</organism>
<dbReference type="EMBL" id="JBIAPI010000001">
    <property type="protein sequence ID" value="MFF3222713.1"/>
    <property type="molecule type" value="Genomic_DNA"/>
</dbReference>
<evidence type="ECO:0000313" key="1">
    <source>
        <dbReference type="EMBL" id="MFF3222713.1"/>
    </source>
</evidence>
<name>A0ABW6QNC0_9NOCA</name>
<keyword evidence="2" id="KW-1185">Reference proteome</keyword>